<feature type="region of interest" description="Disordered" evidence="1">
    <location>
        <begin position="1"/>
        <end position="26"/>
    </location>
</feature>
<gene>
    <name evidence="2" type="ORF">D3871_25945</name>
</gene>
<comment type="caution">
    <text evidence="2">The sequence shown here is derived from an EMBL/GenBank/DDBJ whole genome shotgun (WGS) entry which is preliminary data.</text>
</comment>
<protein>
    <submittedName>
        <fullName evidence="2">Uncharacterized protein</fullName>
    </submittedName>
</protein>
<evidence type="ECO:0000313" key="3">
    <source>
        <dbReference type="Proteomes" id="UP000265955"/>
    </source>
</evidence>
<accession>A0A3A3G1Z6</accession>
<dbReference type="EMBL" id="QYUO01000003">
    <property type="protein sequence ID" value="RJF92093.1"/>
    <property type="molecule type" value="Genomic_DNA"/>
</dbReference>
<proteinExistence type="predicted"/>
<dbReference type="Proteomes" id="UP000265955">
    <property type="component" value="Unassembled WGS sequence"/>
</dbReference>
<keyword evidence="3" id="KW-1185">Reference proteome</keyword>
<name>A0A3A3G1Z6_9BURK</name>
<dbReference type="AlphaFoldDB" id="A0A3A3G1Z6"/>
<reference evidence="3" key="1">
    <citation type="submission" date="2018-09" db="EMBL/GenBank/DDBJ databases">
        <authorList>
            <person name="Zhu H."/>
        </authorList>
    </citation>
    <scope>NUCLEOTIDE SEQUENCE [LARGE SCALE GENOMIC DNA]</scope>
    <source>
        <strain evidence="3">K1R23-30</strain>
    </source>
</reference>
<sequence>MTHITRLFQDAWRGEKGRGDEKTGHGIKKQLKTQAFIIKGEPLQEAIIKMLPVMHSCTAKGEDIRGLTPCISSPLHV</sequence>
<organism evidence="2 3">
    <name type="scientific">Noviherbaspirillum saxi</name>
    <dbReference type="NCBI Taxonomy" id="2320863"/>
    <lineage>
        <taxon>Bacteria</taxon>
        <taxon>Pseudomonadati</taxon>
        <taxon>Pseudomonadota</taxon>
        <taxon>Betaproteobacteria</taxon>
        <taxon>Burkholderiales</taxon>
        <taxon>Oxalobacteraceae</taxon>
        <taxon>Noviherbaspirillum</taxon>
    </lineage>
</organism>
<evidence type="ECO:0000256" key="1">
    <source>
        <dbReference type="SAM" id="MobiDB-lite"/>
    </source>
</evidence>
<evidence type="ECO:0000313" key="2">
    <source>
        <dbReference type="EMBL" id="RJF92093.1"/>
    </source>
</evidence>
<feature type="compositionally biased region" description="Basic and acidic residues" evidence="1">
    <location>
        <begin position="12"/>
        <end position="24"/>
    </location>
</feature>